<evidence type="ECO:0000256" key="7">
    <source>
        <dbReference type="ARBA" id="ARBA00023180"/>
    </source>
</evidence>
<comment type="caution">
    <text evidence="12">The sequence shown here is derived from an EMBL/GenBank/DDBJ whole genome shotgun (WGS) entry which is preliminary data.</text>
</comment>
<dbReference type="Pfam" id="PF08022">
    <property type="entry name" value="FAD_binding_8"/>
    <property type="match status" value="1"/>
</dbReference>
<keyword evidence="3 9" id="KW-0812">Transmembrane</keyword>
<dbReference type="SFLD" id="SFLDS00052">
    <property type="entry name" value="Ferric_Reductase_Domain"/>
    <property type="match status" value="1"/>
</dbReference>
<evidence type="ECO:0000256" key="4">
    <source>
        <dbReference type="ARBA" id="ARBA00022989"/>
    </source>
</evidence>
<keyword evidence="4 9" id="KW-1133">Transmembrane helix</keyword>
<dbReference type="CDD" id="cd06186">
    <property type="entry name" value="NOX_Duox_like_FAD_NADP"/>
    <property type="match status" value="1"/>
</dbReference>
<dbReference type="SFLD" id="SFLDG01168">
    <property type="entry name" value="Ferric_reductase_subgroup_(FRE"/>
    <property type="match status" value="1"/>
</dbReference>
<dbReference type="InterPro" id="IPR013112">
    <property type="entry name" value="FAD-bd_8"/>
</dbReference>
<keyword evidence="6 9" id="KW-0472">Membrane</keyword>
<dbReference type="Pfam" id="PF01794">
    <property type="entry name" value="Ferric_reduct"/>
    <property type="match status" value="1"/>
</dbReference>
<comment type="subcellular location">
    <subcellularLocation>
        <location evidence="1">Membrane</location>
        <topology evidence="1">Multi-pass membrane protein</topology>
    </subcellularLocation>
</comment>
<evidence type="ECO:0000256" key="1">
    <source>
        <dbReference type="ARBA" id="ARBA00004141"/>
    </source>
</evidence>
<dbReference type="GO" id="GO:0005886">
    <property type="term" value="C:plasma membrane"/>
    <property type="evidence" value="ECO:0007669"/>
    <property type="project" value="TreeGrafter"/>
</dbReference>
<feature type="transmembrane region" description="Helical" evidence="9">
    <location>
        <begin position="349"/>
        <end position="371"/>
    </location>
</feature>
<organism evidence="12 13">
    <name type="scientific">Polytolypa hystricis (strain UAMH7299)</name>
    <dbReference type="NCBI Taxonomy" id="1447883"/>
    <lineage>
        <taxon>Eukaryota</taxon>
        <taxon>Fungi</taxon>
        <taxon>Dikarya</taxon>
        <taxon>Ascomycota</taxon>
        <taxon>Pezizomycotina</taxon>
        <taxon>Eurotiomycetes</taxon>
        <taxon>Eurotiomycetidae</taxon>
        <taxon>Onygenales</taxon>
        <taxon>Onygenales incertae sedis</taxon>
        <taxon>Polytolypa</taxon>
    </lineage>
</organism>
<feature type="transmembrane region" description="Helical" evidence="9">
    <location>
        <begin position="173"/>
        <end position="196"/>
    </location>
</feature>
<dbReference type="EMBL" id="PDNA01000162">
    <property type="protein sequence ID" value="PGH08117.1"/>
    <property type="molecule type" value="Genomic_DNA"/>
</dbReference>
<feature type="transmembrane region" description="Helical" evidence="9">
    <location>
        <begin position="269"/>
        <end position="294"/>
    </location>
</feature>
<dbReference type="GO" id="GO:0006879">
    <property type="term" value="P:intracellular iron ion homeostasis"/>
    <property type="evidence" value="ECO:0007669"/>
    <property type="project" value="TreeGrafter"/>
</dbReference>
<dbReference type="Proteomes" id="UP000224634">
    <property type="component" value="Unassembled WGS sequence"/>
</dbReference>
<feature type="domain" description="FAD-binding FR-type" evidence="11">
    <location>
        <begin position="420"/>
        <end position="571"/>
    </location>
</feature>
<evidence type="ECO:0000259" key="11">
    <source>
        <dbReference type="PROSITE" id="PS51384"/>
    </source>
</evidence>
<dbReference type="PROSITE" id="PS51384">
    <property type="entry name" value="FAD_FR"/>
    <property type="match status" value="1"/>
</dbReference>
<keyword evidence="2" id="KW-0813">Transport</keyword>
<evidence type="ECO:0000313" key="13">
    <source>
        <dbReference type="Proteomes" id="UP000224634"/>
    </source>
</evidence>
<feature type="transmembrane region" description="Helical" evidence="9">
    <location>
        <begin position="236"/>
        <end position="254"/>
    </location>
</feature>
<protein>
    <recommendedName>
        <fullName evidence="11">FAD-binding FR-type domain-containing protein</fullName>
    </recommendedName>
</protein>
<evidence type="ECO:0000256" key="8">
    <source>
        <dbReference type="SAM" id="MobiDB-lite"/>
    </source>
</evidence>
<dbReference type="GO" id="GO:0015677">
    <property type="term" value="P:copper ion import"/>
    <property type="evidence" value="ECO:0007669"/>
    <property type="project" value="TreeGrafter"/>
</dbReference>
<dbReference type="InterPro" id="IPR051410">
    <property type="entry name" value="Ferric/Cupric_Reductase"/>
</dbReference>
<reference evidence="12 13" key="1">
    <citation type="submission" date="2017-10" db="EMBL/GenBank/DDBJ databases">
        <title>Comparative genomics in systemic dimorphic fungi from Ajellomycetaceae.</title>
        <authorList>
            <person name="Munoz J.F."/>
            <person name="Mcewen J.G."/>
            <person name="Clay O.K."/>
            <person name="Cuomo C.A."/>
        </authorList>
    </citation>
    <scope>NUCLEOTIDE SEQUENCE [LARGE SCALE GENOMIC DNA]</scope>
    <source>
        <strain evidence="12 13">UAMH7299</strain>
    </source>
</reference>
<dbReference type="InterPro" id="IPR013130">
    <property type="entry name" value="Fe3_Rdtase_TM_dom"/>
</dbReference>
<keyword evidence="7" id="KW-0325">Glycoprotein</keyword>
<evidence type="ECO:0000256" key="10">
    <source>
        <dbReference type="SAM" id="SignalP"/>
    </source>
</evidence>
<feature type="region of interest" description="Disordered" evidence="8">
    <location>
        <begin position="501"/>
        <end position="531"/>
    </location>
</feature>
<dbReference type="GO" id="GO:0000293">
    <property type="term" value="F:ferric-chelate reductase activity"/>
    <property type="evidence" value="ECO:0007669"/>
    <property type="project" value="TreeGrafter"/>
</dbReference>
<feature type="compositionally biased region" description="Low complexity" evidence="8">
    <location>
        <begin position="501"/>
        <end position="510"/>
    </location>
</feature>
<evidence type="ECO:0000256" key="9">
    <source>
        <dbReference type="SAM" id="Phobius"/>
    </source>
</evidence>
<keyword evidence="5" id="KW-0406">Ion transport</keyword>
<accession>A0A2B7XHI9</accession>
<dbReference type="AlphaFoldDB" id="A0A2B7XHI9"/>
<evidence type="ECO:0000256" key="5">
    <source>
        <dbReference type="ARBA" id="ARBA00023065"/>
    </source>
</evidence>
<evidence type="ECO:0000256" key="2">
    <source>
        <dbReference type="ARBA" id="ARBA00022448"/>
    </source>
</evidence>
<gene>
    <name evidence="12" type="ORF">AJ80_07911</name>
</gene>
<feature type="signal peptide" evidence="10">
    <location>
        <begin position="1"/>
        <end position="19"/>
    </location>
</feature>
<evidence type="ECO:0000256" key="6">
    <source>
        <dbReference type="ARBA" id="ARBA00023136"/>
    </source>
</evidence>
<dbReference type="PANTHER" id="PTHR32361">
    <property type="entry name" value="FERRIC/CUPRIC REDUCTASE TRANSMEMBRANE COMPONENT"/>
    <property type="match status" value="1"/>
</dbReference>
<dbReference type="PANTHER" id="PTHR32361:SF9">
    <property type="entry name" value="FERRIC REDUCTASE TRANSMEMBRANE COMPONENT 3-RELATED"/>
    <property type="match status" value="1"/>
</dbReference>
<feature type="chain" id="PRO_5012541357" description="FAD-binding FR-type domain-containing protein" evidence="10">
    <location>
        <begin position="20"/>
        <end position="691"/>
    </location>
</feature>
<dbReference type="InterPro" id="IPR039261">
    <property type="entry name" value="FNR_nucleotide-bd"/>
</dbReference>
<keyword evidence="10" id="KW-0732">Signal</keyword>
<proteinExistence type="predicted"/>
<dbReference type="STRING" id="1447883.A0A2B7XHI9"/>
<feature type="compositionally biased region" description="Polar residues" evidence="8">
    <location>
        <begin position="522"/>
        <end position="531"/>
    </location>
</feature>
<dbReference type="SUPFAM" id="SSF52343">
    <property type="entry name" value="Ferredoxin reductase-like, C-terminal NADP-linked domain"/>
    <property type="match status" value="1"/>
</dbReference>
<evidence type="ECO:0000313" key="12">
    <source>
        <dbReference type="EMBL" id="PGH08117.1"/>
    </source>
</evidence>
<keyword evidence="13" id="KW-1185">Reference proteome</keyword>
<feature type="transmembrane region" description="Helical" evidence="9">
    <location>
        <begin position="315"/>
        <end position="337"/>
    </location>
</feature>
<dbReference type="InterPro" id="IPR017927">
    <property type="entry name" value="FAD-bd_FR_type"/>
</dbReference>
<dbReference type="OrthoDB" id="167398at2759"/>
<evidence type="ECO:0000256" key="3">
    <source>
        <dbReference type="ARBA" id="ARBA00022692"/>
    </source>
</evidence>
<dbReference type="GO" id="GO:0006826">
    <property type="term" value="P:iron ion transport"/>
    <property type="evidence" value="ECO:0007669"/>
    <property type="project" value="TreeGrafter"/>
</dbReference>
<name>A0A2B7XHI9_POLH7</name>
<feature type="transmembrane region" description="Helical" evidence="9">
    <location>
        <begin position="378"/>
        <end position="398"/>
    </location>
</feature>
<sequence>MAFPLLLVLLLAASQPCLSLIGVGIEMYNPPCAYACYDSLSSAPLACSTPGEGHGGHGGHGGGHVTTTPECRASDGPYLTTLAWCVSSNCAQFGIEDWRLEKFWSVKATNNASVAAKWGFHHALMEVGENEPKEELATGEMLNKTVLVPHATWQSNRLTLEHFEVQEGLHARYGFIILLVGFGLPILVTAFTYLPFTSTLVQKIKPILVYPPVVGSYHVRSLPYLLGNPPTAGHSIYIAIIFALNVILSAVGYHSTQPNAWFASKYQEILAYISCRTGVIAFALAPLVILFAGRNNILLWLTNWSHSTYMLLHRWVARIFAIQVIVHSIVELVLYIANGTYEAELVKEYWIWGCVATVAVCAMLLFSILYVRRLSYETFLIIHIILAVFVLVGSWYHVEFLFQRKWGYEMWLYAAFVVWFFDRLMRVLRIAKVGFRHSRVTEVAEDIVRVDVEGVRWRAQPGQHAYAHFPGLSPWRLYENHPFSVIPTTLLQARDREAAIQTTSSQSSQTDIEKTANDVIDPSSNVSRSRPTTTAGVSFYIKRSRGLTKYLHPHENLLTLLDGPYRNNHVSNVLKCDRLVLLAGGIGVTGLVAFTEAHPNVKLYWSLKSVAAGLARDLQPALDNMAEKEVSIGERFDIESLLAREAKEGWGKIGVVTCGPGGLCDGVREVVVKLSREGSTEFELSIDAFSW</sequence>